<feature type="compositionally biased region" description="Basic and acidic residues" evidence="2">
    <location>
        <begin position="11"/>
        <end position="20"/>
    </location>
</feature>
<feature type="compositionally biased region" description="Basic and acidic residues" evidence="2">
    <location>
        <begin position="150"/>
        <end position="189"/>
    </location>
</feature>
<evidence type="ECO:0000313" key="4">
    <source>
        <dbReference type="EMBL" id="KAL3766358.1"/>
    </source>
</evidence>
<keyword evidence="1" id="KW-0802">TPR repeat</keyword>
<dbReference type="SUPFAM" id="SSF46565">
    <property type="entry name" value="Chaperone J-domain"/>
    <property type="match status" value="1"/>
</dbReference>
<dbReference type="InterPro" id="IPR036869">
    <property type="entry name" value="J_dom_sf"/>
</dbReference>
<comment type="caution">
    <text evidence="4">The sequence shown here is derived from an EMBL/GenBank/DDBJ whole genome shotgun (WGS) entry which is preliminary data.</text>
</comment>
<dbReference type="Proteomes" id="UP001530400">
    <property type="component" value="Unassembled WGS sequence"/>
</dbReference>
<feature type="region of interest" description="Disordered" evidence="2">
    <location>
        <begin position="344"/>
        <end position="420"/>
    </location>
</feature>
<evidence type="ECO:0000259" key="3">
    <source>
        <dbReference type="PROSITE" id="PS50076"/>
    </source>
</evidence>
<evidence type="ECO:0000256" key="1">
    <source>
        <dbReference type="PROSITE-ProRule" id="PRU00339"/>
    </source>
</evidence>
<feature type="domain" description="J" evidence="3">
    <location>
        <begin position="259"/>
        <end position="326"/>
    </location>
</feature>
<dbReference type="Pfam" id="PF00226">
    <property type="entry name" value="DnaJ"/>
    <property type="match status" value="1"/>
</dbReference>
<feature type="region of interest" description="Disordered" evidence="2">
    <location>
        <begin position="150"/>
        <end position="198"/>
    </location>
</feature>
<dbReference type="PANTHER" id="PTHR15606">
    <property type="entry name" value="DNAJ HOMOLOG SUBFAMILY C MEMBER 8/LIPOPOLYSACCHARIDE SPECIFIC RESPONSE-7-RELATED"/>
    <property type="match status" value="1"/>
</dbReference>
<dbReference type="CDD" id="cd06257">
    <property type="entry name" value="DnaJ"/>
    <property type="match status" value="1"/>
</dbReference>
<organism evidence="4 5">
    <name type="scientific">Cyclotella atomus</name>
    <dbReference type="NCBI Taxonomy" id="382360"/>
    <lineage>
        <taxon>Eukaryota</taxon>
        <taxon>Sar</taxon>
        <taxon>Stramenopiles</taxon>
        <taxon>Ochrophyta</taxon>
        <taxon>Bacillariophyta</taxon>
        <taxon>Coscinodiscophyceae</taxon>
        <taxon>Thalassiosirophycidae</taxon>
        <taxon>Stephanodiscales</taxon>
        <taxon>Stephanodiscaceae</taxon>
        <taxon>Cyclotella</taxon>
    </lineage>
</organism>
<dbReference type="InterPro" id="IPR019734">
    <property type="entry name" value="TPR_rpt"/>
</dbReference>
<feature type="region of interest" description="Disordered" evidence="2">
    <location>
        <begin position="1"/>
        <end position="20"/>
    </location>
</feature>
<dbReference type="PROSITE" id="PS50005">
    <property type="entry name" value="TPR"/>
    <property type="match status" value="1"/>
</dbReference>
<feature type="repeat" description="TPR" evidence="1">
    <location>
        <begin position="26"/>
        <end position="59"/>
    </location>
</feature>
<dbReference type="EMBL" id="JALLPJ020001387">
    <property type="protein sequence ID" value="KAL3766358.1"/>
    <property type="molecule type" value="Genomic_DNA"/>
</dbReference>
<dbReference type="Gene3D" id="1.25.40.10">
    <property type="entry name" value="Tetratricopeptide repeat domain"/>
    <property type="match status" value="1"/>
</dbReference>
<dbReference type="InterPro" id="IPR042858">
    <property type="entry name" value="DNAJC8"/>
</dbReference>
<proteinExistence type="predicted"/>
<dbReference type="PANTHER" id="PTHR15606:SF4">
    <property type="entry name" value="DNAJ HOMOLOG SUBFAMILY C MEMBER 8"/>
    <property type="match status" value="1"/>
</dbReference>
<dbReference type="InterPro" id="IPR011990">
    <property type="entry name" value="TPR-like_helical_dom_sf"/>
</dbReference>
<dbReference type="AlphaFoldDB" id="A0ABD3MTS7"/>
<evidence type="ECO:0000256" key="2">
    <source>
        <dbReference type="SAM" id="MobiDB-lite"/>
    </source>
</evidence>
<dbReference type="PROSITE" id="PS50076">
    <property type="entry name" value="DNAJ_2"/>
    <property type="match status" value="1"/>
</dbReference>
<dbReference type="SMART" id="SM00271">
    <property type="entry name" value="DnaJ"/>
    <property type="match status" value="1"/>
</dbReference>
<name>A0ABD3MTS7_9STRA</name>
<feature type="compositionally biased region" description="Basic and acidic residues" evidence="2">
    <location>
        <begin position="402"/>
        <end position="420"/>
    </location>
</feature>
<gene>
    <name evidence="4" type="ORF">ACHAWO_012437</name>
</gene>
<feature type="compositionally biased region" description="Basic and acidic residues" evidence="2">
    <location>
        <begin position="376"/>
        <end position="395"/>
    </location>
</feature>
<keyword evidence="5" id="KW-1185">Reference proteome</keyword>
<accession>A0ABD3MTS7</accession>
<dbReference type="InterPro" id="IPR001623">
    <property type="entry name" value="DnaJ_domain"/>
</dbReference>
<dbReference type="SUPFAM" id="SSF48452">
    <property type="entry name" value="TPR-like"/>
    <property type="match status" value="1"/>
</dbReference>
<reference evidence="4 5" key="1">
    <citation type="submission" date="2024-10" db="EMBL/GenBank/DDBJ databases">
        <title>Updated reference genomes for cyclostephanoid diatoms.</title>
        <authorList>
            <person name="Roberts W.R."/>
            <person name="Alverson A.J."/>
        </authorList>
    </citation>
    <scope>NUCLEOTIDE SEQUENCE [LARGE SCALE GENOMIC DNA]</scope>
    <source>
        <strain evidence="4 5">AJA010-31</strain>
    </source>
</reference>
<evidence type="ECO:0000313" key="5">
    <source>
        <dbReference type="Proteomes" id="UP001530400"/>
    </source>
</evidence>
<dbReference type="Gene3D" id="1.10.287.110">
    <property type="entry name" value="DnaJ domain"/>
    <property type="match status" value="1"/>
</dbReference>
<sequence>MADTAQQQAADPKESLDTREEWEIQRDEFKSSADAHFRAKSYPAAIADYTSALQLDPTNHILLSNKSAAHLANGEKSKALHDARQCVENAPKDWVKGHTRLAAAMSALGRYSEAIKVYTFVLNDIDASNEVAKRGLEDCRAKERQISETKKEENLRVQRELDRQRSSADENSFHKPSDNGASVEKKKDSSSPANEGEDLLDDFFSEVEAATENPKLRTESPEDQDDSKNRIKIHLNDLGTSASQIDRLLQTNYEWKNLNPFYVLDIPHTVDNESIISARYRALSLLVHPDKNAEDVIRAKAAFEQVKKAMEQMNDETKRRHLSQLVEQGYKQGKRDWEEELAKNPNASASMSEKEKQDGLSASQNKATMKIFASIEAKRRDVERRKRKFEQRERAQEDEEKEREKKERDHDKNWREVGRVEKRVGNWRDFQKKKG</sequence>
<dbReference type="SMART" id="SM00028">
    <property type="entry name" value="TPR"/>
    <property type="match status" value="3"/>
</dbReference>
<protein>
    <recommendedName>
        <fullName evidence="3">J domain-containing protein</fullName>
    </recommendedName>
</protein>